<dbReference type="Proteomes" id="UP000284006">
    <property type="component" value="Unassembled WGS sequence"/>
</dbReference>
<dbReference type="InterPro" id="IPR027417">
    <property type="entry name" value="P-loop_NTPase"/>
</dbReference>
<dbReference type="Gene3D" id="3.40.50.300">
    <property type="entry name" value="P-loop containing nucleotide triphosphate hydrolases"/>
    <property type="match status" value="1"/>
</dbReference>
<dbReference type="Pfam" id="PF00350">
    <property type="entry name" value="Dynamin_N"/>
    <property type="match status" value="1"/>
</dbReference>
<proteinExistence type="predicted"/>
<protein>
    <submittedName>
        <fullName evidence="2">GTPase</fullName>
    </submittedName>
</protein>
<accession>A0A418XQP9</accession>
<feature type="domain" description="Dynamin N-terminal" evidence="1">
    <location>
        <begin position="72"/>
        <end position="272"/>
    </location>
</feature>
<gene>
    <name evidence="2" type="ORF">D3872_16460</name>
</gene>
<evidence type="ECO:0000259" key="1">
    <source>
        <dbReference type="Pfam" id="PF00350"/>
    </source>
</evidence>
<evidence type="ECO:0000313" key="2">
    <source>
        <dbReference type="EMBL" id="RJG14839.1"/>
    </source>
</evidence>
<sequence>MTGSAGRAEPARGDNVSKMVQDFEQYSAWRQNVMAALGAYREWVNAAELSDAATDQRLLRALDRIRDDKLSVAFVAEFSRGKSELINALFFADYGQRILPSAAGRTTMCPTELMYDPAFPPCLRLLPIETRAGQMSTSDYRDDASAWTVLPLDLDAPDRMHDTFKQVSLTRHVSIDEARSYGLYDETDPDAAATLNDQGLVEISLWRHAIINFPHPLLKQGLVILDTPGLNAIGTEPELTLNLIPNAHAVLFILAAETGVTKSDIEVWRTHIGAGTGRIAVLNKIDAMWDELKSDAENDAEIARQQASVAQLLALETRQVYPVSAQKALVGKINSDMALLEKSRLAALESALFLELIPSKKDIIRNQLADELAGVVGAQQSMIGSRTRDIVEQLQELKSLRGKNQTVIAHMMRRIDVEKREFDASLMKLQGTRSVFARLSTELYTTLGMDVVQNEINTVRDAMEVTRFATGMRGPVRQFFDQARRNLDASNIKIGEISAMMETMYRKFSAEHGLSLSVPMPFSLNKYKREVDAIEEAYSRQFGTTTLIMSSRNVIMERFFDSIASRVRRSYRAANADVEAWLKVIMAPLESQIRQHKDQLKHRLASIQRIHDATDSLEQKIQSFETTQEGLEMLKSKLTQLAYGVNVAIESDLQALEEAA</sequence>
<dbReference type="SUPFAM" id="SSF52540">
    <property type="entry name" value="P-loop containing nucleoside triphosphate hydrolases"/>
    <property type="match status" value="1"/>
</dbReference>
<name>A0A418XQP9_9BURK</name>
<dbReference type="OrthoDB" id="5295100at2"/>
<evidence type="ECO:0000313" key="3">
    <source>
        <dbReference type="Proteomes" id="UP000284006"/>
    </source>
</evidence>
<dbReference type="InterPro" id="IPR051943">
    <property type="entry name" value="TRAFAC_Dynamin-like_GTPase"/>
</dbReference>
<keyword evidence="3" id="KW-1185">Reference proteome</keyword>
<dbReference type="PANTHER" id="PTHR43681">
    <property type="entry name" value="TRANSMEMBRANE GTPASE FZO"/>
    <property type="match status" value="1"/>
</dbReference>
<dbReference type="AlphaFoldDB" id="A0A418XQP9"/>
<dbReference type="InterPro" id="IPR045063">
    <property type="entry name" value="Dynamin_N"/>
</dbReference>
<dbReference type="PANTHER" id="PTHR43681:SF1">
    <property type="entry name" value="SARCALUMENIN"/>
    <property type="match status" value="1"/>
</dbReference>
<organism evidence="2 3">
    <name type="scientific">Massilia cavernae</name>
    <dbReference type="NCBI Taxonomy" id="2320864"/>
    <lineage>
        <taxon>Bacteria</taxon>
        <taxon>Pseudomonadati</taxon>
        <taxon>Pseudomonadota</taxon>
        <taxon>Betaproteobacteria</taxon>
        <taxon>Burkholderiales</taxon>
        <taxon>Oxalobacteraceae</taxon>
        <taxon>Telluria group</taxon>
        <taxon>Massilia</taxon>
    </lineage>
</organism>
<dbReference type="EMBL" id="QYUP01000124">
    <property type="protein sequence ID" value="RJG14839.1"/>
    <property type="molecule type" value="Genomic_DNA"/>
</dbReference>
<comment type="caution">
    <text evidence="2">The sequence shown here is derived from an EMBL/GenBank/DDBJ whole genome shotgun (WGS) entry which is preliminary data.</text>
</comment>
<reference evidence="2 3" key="1">
    <citation type="submission" date="2018-09" db="EMBL/GenBank/DDBJ databases">
        <authorList>
            <person name="Zhu H."/>
        </authorList>
    </citation>
    <scope>NUCLEOTIDE SEQUENCE [LARGE SCALE GENOMIC DNA]</scope>
    <source>
        <strain evidence="2 3">K1S02-61</strain>
    </source>
</reference>